<dbReference type="Gene3D" id="3.90.950.10">
    <property type="match status" value="1"/>
</dbReference>
<dbReference type="OrthoDB" id="4968544at2759"/>
<organism evidence="1 2">
    <name type="scientific">Microdochium bolleyi</name>
    <dbReference type="NCBI Taxonomy" id="196109"/>
    <lineage>
        <taxon>Eukaryota</taxon>
        <taxon>Fungi</taxon>
        <taxon>Dikarya</taxon>
        <taxon>Ascomycota</taxon>
        <taxon>Pezizomycotina</taxon>
        <taxon>Sordariomycetes</taxon>
        <taxon>Xylariomycetidae</taxon>
        <taxon>Xylariales</taxon>
        <taxon>Microdochiaceae</taxon>
        <taxon>Microdochium</taxon>
    </lineage>
</organism>
<dbReference type="InterPro" id="IPR029001">
    <property type="entry name" value="ITPase-like_fam"/>
</dbReference>
<name>A0A136IUD1_9PEZI</name>
<accession>A0A136IUD1</accession>
<dbReference type="SUPFAM" id="SSF52972">
    <property type="entry name" value="ITPase-like"/>
    <property type="match status" value="1"/>
</dbReference>
<keyword evidence="2" id="KW-1185">Reference proteome</keyword>
<dbReference type="AlphaFoldDB" id="A0A136IUD1"/>
<reference evidence="2" key="1">
    <citation type="submission" date="2016-02" db="EMBL/GenBank/DDBJ databases">
        <title>Draft genome sequence of Microdochium bolleyi, a fungal endophyte of beachgrass.</title>
        <authorList>
            <consortium name="DOE Joint Genome Institute"/>
            <person name="David A.S."/>
            <person name="May G."/>
            <person name="Haridas S."/>
            <person name="Lim J."/>
            <person name="Wang M."/>
            <person name="Labutti K."/>
            <person name="Lipzen A."/>
            <person name="Barry K."/>
            <person name="Grigoriev I.V."/>
        </authorList>
    </citation>
    <scope>NUCLEOTIDE SEQUENCE [LARGE SCALE GENOMIC DNA]</scope>
    <source>
        <strain evidence="2">J235TASD1</strain>
    </source>
</reference>
<proteinExistence type="predicted"/>
<gene>
    <name evidence="1" type="ORF">Micbo1qcDRAFT_197309</name>
</gene>
<dbReference type="InParanoid" id="A0A136IUD1"/>
<sequence length="441" mass="48587">MSNNLLEQNWRVILNPLRTATTTRQQPQPLPPDYTIPDPADIQVMDVSKAGTVSAFWWITANGQLHDATADVYSFNLIGWESKSLFGGTEADDVTEEYAVLNGETLTITDTDVLGPHDIMIAYDTDLLAQDAPLHRAINTVFKECGEDIRWIAGDSECVIRRVEVKCGPVSGARDRFPAHIGFAFGPRESITKLFEATHSAMALFKARPDLRSIQNTEHLVAKNGWALGHMPEMFADQIRMGTKPDPFHPAIIVAIPTENANKVALVKEYFHRRLPIKSAVYFEIVPSISGVGEQPYDEAGPRGAWNRMRNAMCHVAFSPELKELWKSRKATEVYIATIENFIQTKGVARPADFGVVIVSNLKRKTYSGCLTAGVTIAPEYVAAAKYYGVDGAGGTHGRVTVGTVLAARFPGLDKANWHEVVAGVSRYELLRKAINSLPLP</sequence>
<protein>
    <submittedName>
        <fullName evidence="1">Uncharacterized protein</fullName>
    </submittedName>
</protein>
<evidence type="ECO:0000313" key="1">
    <source>
        <dbReference type="EMBL" id="KXJ88522.1"/>
    </source>
</evidence>
<evidence type="ECO:0000313" key="2">
    <source>
        <dbReference type="Proteomes" id="UP000070501"/>
    </source>
</evidence>
<dbReference type="Proteomes" id="UP000070501">
    <property type="component" value="Unassembled WGS sequence"/>
</dbReference>
<dbReference type="EMBL" id="KQ964258">
    <property type="protein sequence ID" value="KXJ88522.1"/>
    <property type="molecule type" value="Genomic_DNA"/>
</dbReference>